<evidence type="ECO:0000313" key="2">
    <source>
        <dbReference type="EMBL" id="MPC14394.1"/>
    </source>
</evidence>
<comment type="caution">
    <text evidence="2">The sequence shown here is derived from an EMBL/GenBank/DDBJ whole genome shotgun (WGS) entry which is preliminary data.</text>
</comment>
<dbReference type="AlphaFoldDB" id="A0A5B7D065"/>
<feature type="region of interest" description="Disordered" evidence="1">
    <location>
        <begin position="37"/>
        <end position="59"/>
    </location>
</feature>
<evidence type="ECO:0000313" key="3">
    <source>
        <dbReference type="Proteomes" id="UP000324222"/>
    </source>
</evidence>
<evidence type="ECO:0000256" key="1">
    <source>
        <dbReference type="SAM" id="MobiDB-lite"/>
    </source>
</evidence>
<proteinExistence type="predicted"/>
<organism evidence="2 3">
    <name type="scientific">Portunus trituberculatus</name>
    <name type="common">Swimming crab</name>
    <name type="synonym">Neptunus trituberculatus</name>
    <dbReference type="NCBI Taxonomy" id="210409"/>
    <lineage>
        <taxon>Eukaryota</taxon>
        <taxon>Metazoa</taxon>
        <taxon>Ecdysozoa</taxon>
        <taxon>Arthropoda</taxon>
        <taxon>Crustacea</taxon>
        <taxon>Multicrustacea</taxon>
        <taxon>Malacostraca</taxon>
        <taxon>Eumalacostraca</taxon>
        <taxon>Eucarida</taxon>
        <taxon>Decapoda</taxon>
        <taxon>Pleocyemata</taxon>
        <taxon>Brachyura</taxon>
        <taxon>Eubrachyura</taxon>
        <taxon>Portunoidea</taxon>
        <taxon>Portunidae</taxon>
        <taxon>Portuninae</taxon>
        <taxon>Portunus</taxon>
    </lineage>
</organism>
<reference evidence="2 3" key="1">
    <citation type="submission" date="2019-05" db="EMBL/GenBank/DDBJ databases">
        <title>Another draft genome of Portunus trituberculatus and its Hox gene families provides insights of decapod evolution.</title>
        <authorList>
            <person name="Jeong J.-H."/>
            <person name="Song I."/>
            <person name="Kim S."/>
            <person name="Choi T."/>
            <person name="Kim D."/>
            <person name="Ryu S."/>
            <person name="Kim W."/>
        </authorList>
    </citation>
    <scope>NUCLEOTIDE SEQUENCE [LARGE SCALE GENOMIC DNA]</scope>
    <source>
        <tissue evidence="2">Muscle</tissue>
    </source>
</reference>
<feature type="compositionally biased region" description="Polar residues" evidence="1">
    <location>
        <begin position="47"/>
        <end position="59"/>
    </location>
</feature>
<gene>
    <name evidence="2" type="ORF">E2C01_007159</name>
</gene>
<accession>A0A5B7D065</accession>
<name>A0A5B7D065_PORTR</name>
<dbReference type="EMBL" id="VSRR010000348">
    <property type="protein sequence ID" value="MPC14394.1"/>
    <property type="molecule type" value="Genomic_DNA"/>
</dbReference>
<protein>
    <submittedName>
        <fullName evidence="2">Uncharacterized protein</fullName>
    </submittedName>
</protein>
<dbReference type="Proteomes" id="UP000324222">
    <property type="component" value="Unassembled WGS sequence"/>
</dbReference>
<feature type="region of interest" description="Disordered" evidence="1">
    <location>
        <begin position="1"/>
        <end position="22"/>
    </location>
</feature>
<keyword evidence="3" id="KW-1185">Reference proteome</keyword>
<sequence length="59" mass="6224">MEAEGRALSPSTDSTKDVTQQEELRCLLSPQIQLVSPGPHGQEAQCGVSQTAVNTDRAG</sequence>